<sequence>MSNNAITGYIFPLRVAFSYLTTELNINICSLPKSSMLLPRLR</sequence>
<proteinExistence type="predicted"/>
<organism evidence="1">
    <name type="scientific">Arundo donax</name>
    <name type="common">Giant reed</name>
    <name type="synonym">Donax arundinaceus</name>
    <dbReference type="NCBI Taxonomy" id="35708"/>
    <lineage>
        <taxon>Eukaryota</taxon>
        <taxon>Viridiplantae</taxon>
        <taxon>Streptophyta</taxon>
        <taxon>Embryophyta</taxon>
        <taxon>Tracheophyta</taxon>
        <taxon>Spermatophyta</taxon>
        <taxon>Magnoliopsida</taxon>
        <taxon>Liliopsida</taxon>
        <taxon>Poales</taxon>
        <taxon>Poaceae</taxon>
        <taxon>PACMAD clade</taxon>
        <taxon>Arundinoideae</taxon>
        <taxon>Arundineae</taxon>
        <taxon>Arundo</taxon>
    </lineage>
</organism>
<reference evidence="1" key="1">
    <citation type="submission" date="2014-09" db="EMBL/GenBank/DDBJ databases">
        <authorList>
            <person name="Magalhaes I.L.F."/>
            <person name="Oliveira U."/>
            <person name="Santos F.R."/>
            <person name="Vidigal T.H.D.A."/>
            <person name="Brescovit A.D."/>
            <person name="Santos A.J."/>
        </authorList>
    </citation>
    <scope>NUCLEOTIDE SEQUENCE</scope>
    <source>
        <tissue evidence="1">Shoot tissue taken approximately 20 cm above the soil surface</tissue>
    </source>
</reference>
<reference evidence="1" key="2">
    <citation type="journal article" date="2015" name="Data Brief">
        <title>Shoot transcriptome of the giant reed, Arundo donax.</title>
        <authorList>
            <person name="Barrero R.A."/>
            <person name="Guerrero F.D."/>
            <person name="Moolhuijzen P."/>
            <person name="Goolsby J.A."/>
            <person name="Tidwell J."/>
            <person name="Bellgard S.E."/>
            <person name="Bellgard M.I."/>
        </authorList>
    </citation>
    <scope>NUCLEOTIDE SEQUENCE</scope>
    <source>
        <tissue evidence="1">Shoot tissue taken approximately 20 cm above the soil surface</tissue>
    </source>
</reference>
<protein>
    <submittedName>
        <fullName evidence="1">Uncharacterized protein</fullName>
    </submittedName>
</protein>
<dbReference type="EMBL" id="GBRH01199773">
    <property type="protein sequence ID" value="JAD98122.1"/>
    <property type="molecule type" value="Transcribed_RNA"/>
</dbReference>
<evidence type="ECO:0000313" key="1">
    <source>
        <dbReference type="EMBL" id="JAD98122.1"/>
    </source>
</evidence>
<dbReference type="AlphaFoldDB" id="A0A0A9EQ47"/>
<accession>A0A0A9EQ47</accession>
<name>A0A0A9EQ47_ARUDO</name>